<feature type="transmembrane region" description="Helical" evidence="1">
    <location>
        <begin position="257"/>
        <end position="276"/>
    </location>
</feature>
<feature type="transmembrane region" description="Helical" evidence="1">
    <location>
        <begin position="160"/>
        <end position="180"/>
    </location>
</feature>
<dbReference type="PANTHER" id="PTHR41307:SF1">
    <property type="entry name" value="MEMBRANE PROTEIN"/>
    <property type="match status" value="1"/>
</dbReference>
<dbReference type="Proteomes" id="UP001519504">
    <property type="component" value="Unassembled WGS sequence"/>
</dbReference>
<evidence type="ECO:0008006" key="4">
    <source>
        <dbReference type="Google" id="ProtNLM"/>
    </source>
</evidence>
<keyword evidence="1" id="KW-0812">Transmembrane</keyword>
<dbReference type="EMBL" id="JAAMFK010000001">
    <property type="protein sequence ID" value="MBS9338142.1"/>
    <property type="molecule type" value="Genomic_DNA"/>
</dbReference>
<dbReference type="SUPFAM" id="SSF158560">
    <property type="entry name" value="BH3980-like"/>
    <property type="match status" value="1"/>
</dbReference>
<accession>A0ABS5R1U5</accession>
<dbReference type="PANTHER" id="PTHR41307">
    <property type="entry name" value="MEMBRANE PROTEIN-RELATED"/>
    <property type="match status" value="1"/>
</dbReference>
<keyword evidence="3" id="KW-1185">Reference proteome</keyword>
<organism evidence="2 3">
    <name type="scientific">Fructobacillus broussonetiae</name>
    <dbReference type="NCBI Taxonomy" id="2713173"/>
    <lineage>
        <taxon>Bacteria</taxon>
        <taxon>Bacillati</taxon>
        <taxon>Bacillota</taxon>
        <taxon>Bacilli</taxon>
        <taxon>Lactobacillales</taxon>
        <taxon>Lactobacillaceae</taxon>
        <taxon>Fructobacillus</taxon>
    </lineage>
</organism>
<evidence type="ECO:0000256" key="1">
    <source>
        <dbReference type="SAM" id="Phobius"/>
    </source>
</evidence>
<feature type="transmembrane region" description="Helical" evidence="1">
    <location>
        <begin position="123"/>
        <end position="148"/>
    </location>
</feature>
<protein>
    <recommendedName>
        <fullName evidence="4">Integral membrane protein</fullName>
    </recommendedName>
</protein>
<name>A0ABS5R1U5_9LACO</name>
<reference evidence="2 3" key="1">
    <citation type="submission" date="2020-02" db="EMBL/GenBank/DDBJ databases">
        <title>Fructobacillus sp. isolated from paper mulberry of Taiwan.</title>
        <authorList>
            <person name="Lin S.-T."/>
        </authorList>
    </citation>
    <scope>NUCLEOTIDE SEQUENCE [LARGE SCALE GENOMIC DNA]</scope>
    <source>
        <strain evidence="2 3">M2-14</strain>
    </source>
</reference>
<sequence length="285" mass="31896">MTTEELIEQNNELRAALNKENEDFYLDFLLYVRSQGVLKDEQTVEEQLFAILQDILEAQKNGQSAADYFGTDPKFVADRILQQTPNKLSEAAKLFLYGFGAYIGFSLLPSLPIPGKPMDLGSFLLSGVYLTLLAIVGFFLIGKTIYFFKKSKMASWMKSLMSFVIACAVLFPAFAITFWLHTPAQINLDGTLGIFVIVLVLIGVTVFIKKQEKKDKDDDKDHIWRPILFFVILSAVVGVLTRLPILDGLLLSKGGRLILAGIMLAGLVIFNVYTVYTAKKMNKED</sequence>
<keyword evidence="1" id="KW-1133">Transmembrane helix</keyword>
<evidence type="ECO:0000313" key="2">
    <source>
        <dbReference type="EMBL" id="MBS9338142.1"/>
    </source>
</evidence>
<dbReference type="RefSeq" id="WP_213808425.1">
    <property type="nucleotide sequence ID" value="NZ_JAAMFK010000001.1"/>
</dbReference>
<evidence type="ECO:0000313" key="3">
    <source>
        <dbReference type="Proteomes" id="UP001519504"/>
    </source>
</evidence>
<feature type="transmembrane region" description="Helical" evidence="1">
    <location>
        <begin position="227"/>
        <end position="245"/>
    </location>
</feature>
<gene>
    <name evidence="2" type="ORF">G6R29_00625</name>
</gene>
<proteinExistence type="predicted"/>
<feature type="transmembrane region" description="Helical" evidence="1">
    <location>
        <begin position="186"/>
        <end position="207"/>
    </location>
</feature>
<keyword evidence="1" id="KW-0472">Membrane</keyword>
<feature type="transmembrane region" description="Helical" evidence="1">
    <location>
        <begin position="94"/>
        <end position="111"/>
    </location>
</feature>
<comment type="caution">
    <text evidence="2">The sequence shown here is derived from an EMBL/GenBank/DDBJ whole genome shotgun (WGS) entry which is preliminary data.</text>
</comment>